<feature type="transmembrane region" description="Helical" evidence="1">
    <location>
        <begin position="47"/>
        <end position="66"/>
    </location>
</feature>
<keyword evidence="1" id="KW-0472">Membrane</keyword>
<gene>
    <name evidence="2" type="ORF">DFSSTS7063_01974</name>
</gene>
<feature type="transmembrane region" description="Helical" evidence="1">
    <location>
        <begin position="12"/>
        <end position="35"/>
    </location>
</feature>
<keyword evidence="1" id="KW-0812">Transmembrane</keyword>
<dbReference type="AlphaFoldDB" id="A0A564TZF0"/>
<reference evidence="2 3" key="1">
    <citation type="submission" date="2019-07" db="EMBL/GenBank/DDBJ databases">
        <authorList>
            <person name="Hibberd C M."/>
            <person name="Gehrig L. J."/>
            <person name="Chang H.-W."/>
            <person name="Venkatesh S."/>
        </authorList>
    </citation>
    <scope>NUCLEOTIDE SEQUENCE [LARGE SCALE GENOMIC DNA]</scope>
    <source>
        <strain evidence="2">Dorea_formicigenerans_SSTS_Bg7063</strain>
    </source>
</reference>
<sequence length="67" mass="7823">MEKKKRFKMPHAYVIIFMMTVITAILANVIPAGTFDRVEGVKMFSGLGYRILCFVVFMGISIWYVWR</sequence>
<keyword evidence="1" id="KW-1133">Transmembrane helix</keyword>
<protein>
    <submittedName>
        <fullName evidence="2">Uncharacterized protein</fullName>
    </submittedName>
</protein>
<accession>A0A564TZF0</accession>
<evidence type="ECO:0000313" key="3">
    <source>
        <dbReference type="Proteomes" id="UP000358366"/>
    </source>
</evidence>
<dbReference type="Proteomes" id="UP000358366">
    <property type="component" value="Unassembled WGS sequence"/>
</dbReference>
<organism evidence="2 3">
    <name type="scientific">Dorea formicigenerans</name>
    <dbReference type="NCBI Taxonomy" id="39486"/>
    <lineage>
        <taxon>Bacteria</taxon>
        <taxon>Bacillati</taxon>
        <taxon>Bacillota</taxon>
        <taxon>Clostridia</taxon>
        <taxon>Lachnospirales</taxon>
        <taxon>Lachnospiraceae</taxon>
        <taxon>Dorea</taxon>
    </lineage>
</organism>
<dbReference type="EMBL" id="CABHNI010000033">
    <property type="protein sequence ID" value="VUX12552.1"/>
    <property type="molecule type" value="Genomic_DNA"/>
</dbReference>
<evidence type="ECO:0000313" key="2">
    <source>
        <dbReference type="EMBL" id="VUX12552.1"/>
    </source>
</evidence>
<dbReference type="RefSeq" id="WP_144124850.1">
    <property type="nucleotide sequence ID" value="NZ_CABHNI010000033.1"/>
</dbReference>
<evidence type="ECO:0000256" key="1">
    <source>
        <dbReference type="SAM" id="Phobius"/>
    </source>
</evidence>
<name>A0A564TZF0_9FIRM</name>
<proteinExistence type="predicted"/>